<evidence type="ECO:0000256" key="4">
    <source>
        <dbReference type="ARBA" id="ARBA00022695"/>
    </source>
</evidence>
<dbReference type="InterPro" id="IPR005836">
    <property type="entry name" value="ADP_Glu_pyroP_CS"/>
</dbReference>
<dbReference type="EMBL" id="BMWZ01000002">
    <property type="protein sequence ID" value="GGZ76091.1"/>
    <property type="molecule type" value="Genomic_DNA"/>
</dbReference>
<dbReference type="Pfam" id="PF25247">
    <property type="entry name" value="LbH_GLGC"/>
    <property type="match status" value="1"/>
</dbReference>
<evidence type="ECO:0000256" key="7">
    <source>
        <dbReference type="ARBA" id="ARBA00023277"/>
    </source>
</evidence>
<dbReference type="InterPro" id="IPR011831">
    <property type="entry name" value="ADP-Glc_PPase"/>
</dbReference>
<dbReference type="Gene3D" id="2.160.10.10">
    <property type="entry name" value="Hexapeptide repeat proteins"/>
    <property type="match status" value="1"/>
</dbReference>
<dbReference type="Pfam" id="PF00483">
    <property type="entry name" value="NTP_transferase"/>
    <property type="match status" value="1"/>
</dbReference>
<dbReference type="AlphaFoldDB" id="A0A918QZN1"/>
<evidence type="ECO:0000256" key="3">
    <source>
        <dbReference type="ARBA" id="ARBA00022679"/>
    </source>
</evidence>
<dbReference type="RefSeq" id="WP_189359873.1">
    <property type="nucleotide sequence ID" value="NZ_BMWZ01000002.1"/>
</dbReference>
<evidence type="ECO:0000313" key="10">
    <source>
        <dbReference type="EMBL" id="GGZ76091.1"/>
    </source>
</evidence>
<dbReference type="PROSITE" id="PS00810">
    <property type="entry name" value="ADP_GLC_PYROPHOSPH_3"/>
    <property type="match status" value="1"/>
</dbReference>
<dbReference type="NCBIfam" id="TIGR02091">
    <property type="entry name" value="glgC"/>
    <property type="match status" value="1"/>
</dbReference>
<dbReference type="InterPro" id="IPR029044">
    <property type="entry name" value="Nucleotide-diphossugar_trans"/>
</dbReference>
<dbReference type="NCBIfam" id="NF002772">
    <property type="entry name" value="PRK02862.1"/>
    <property type="match status" value="1"/>
</dbReference>
<proteinExistence type="inferred from homology"/>
<dbReference type="GO" id="GO:0005524">
    <property type="term" value="F:ATP binding"/>
    <property type="evidence" value="ECO:0007669"/>
    <property type="project" value="UniProtKB-KW"/>
</dbReference>
<keyword evidence="4 10" id="KW-0548">Nucleotidyltransferase</keyword>
<protein>
    <recommendedName>
        <fullName evidence="8">Glucose-1-phosphate adenylyltransferase</fullName>
        <ecNumber evidence="8">2.7.7.27</ecNumber>
    </recommendedName>
</protein>
<comment type="similarity">
    <text evidence="1">Belongs to the bacterial/plant glucose-1-phosphate adenylyltransferase family.</text>
</comment>
<dbReference type="PANTHER" id="PTHR43523">
    <property type="entry name" value="GLUCOSE-1-PHOSPHATE ADENYLYLTRANSFERASE-RELATED"/>
    <property type="match status" value="1"/>
</dbReference>
<dbReference type="SUPFAM" id="SSF53448">
    <property type="entry name" value="Nucleotide-diphospho-sugar transferases"/>
    <property type="match status" value="1"/>
</dbReference>
<accession>A0A918QZN1</accession>
<dbReference type="PROSITE" id="PS00809">
    <property type="entry name" value="ADP_GLC_PYROPHOSPH_2"/>
    <property type="match status" value="1"/>
</dbReference>
<reference evidence="10" key="1">
    <citation type="journal article" date="2014" name="Int. J. Syst. Evol. Microbiol.">
        <title>Complete genome sequence of Corynebacterium casei LMG S-19264T (=DSM 44701T), isolated from a smear-ripened cheese.</title>
        <authorList>
            <consortium name="US DOE Joint Genome Institute (JGI-PGF)"/>
            <person name="Walter F."/>
            <person name="Albersmeier A."/>
            <person name="Kalinowski J."/>
            <person name="Ruckert C."/>
        </authorList>
    </citation>
    <scope>NUCLEOTIDE SEQUENCE</scope>
    <source>
        <strain evidence="10">KCTC 12710</strain>
    </source>
</reference>
<evidence type="ECO:0000256" key="2">
    <source>
        <dbReference type="ARBA" id="ARBA00022600"/>
    </source>
</evidence>
<sequence>MINNKVLAIILGGGQGSRLYPLTKDRSKPAVPIAGKYRLVDIPISNCINSDIKRMFVLTQFNSASLNRHIKNTYHFSFFSSAFVDVLAAEQTPHNKTWFQGTADAVRQSMHHFLRHDFDYFLILSGDQLYQMDYEKMIAAHIKAKAKISIATIPVNAKDATEFGILKSDDSNVVTSFIEKPDTSLLPEWTSEVSDEMKGQGRNYLASMGIYVFNRDLLTKLMENPDTNDFGKEIIPQAIDQHKTLSYQYEGYWTDIGNIDSFFEANIGLTADIPQFDLYDRKKRVYTNARMLPTTKLAGTMLEKAVIAEGCIISAAKIEQSVIGIRSRIGDESTVINTYMMGCDRYETLDQIQNNKIEVLMGIGQRCFIKNAIIDKNCRIGDDVRINGGKHLEDTETDTYFVKDGIVVIKKGAVIPKGYVI</sequence>
<dbReference type="CDD" id="cd02508">
    <property type="entry name" value="ADP_Glucose_PP"/>
    <property type="match status" value="1"/>
</dbReference>
<dbReference type="CDD" id="cd04651">
    <property type="entry name" value="LbH_G1P_AT_C"/>
    <property type="match status" value="1"/>
</dbReference>
<dbReference type="SUPFAM" id="SSF51161">
    <property type="entry name" value="Trimeric LpxA-like enzymes"/>
    <property type="match status" value="1"/>
</dbReference>
<gene>
    <name evidence="10" type="primary">glgC</name>
    <name evidence="10" type="ORF">GCM10007028_12070</name>
</gene>
<dbReference type="PROSITE" id="PS00808">
    <property type="entry name" value="ADP_GLC_PYROPHOSPH_1"/>
    <property type="match status" value="1"/>
</dbReference>
<evidence type="ECO:0000256" key="1">
    <source>
        <dbReference type="ARBA" id="ARBA00010443"/>
    </source>
</evidence>
<keyword evidence="5" id="KW-0547">Nucleotide-binding</keyword>
<comment type="caution">
    <text evidence="10">The sequence shown here is derived from an EMBL/GenBank/DDBJ whole genome shotgun (WGS) entry which is preliminary data.</text>
</comment>
<evidence type="ECO:0000256" key="6">
    <source>
        <dbReference type="ARBA" id="ARBA00022840"/>
    </source>
</evidence>
<organism evidence="10 11">
    <name type="scientific">Algibacter mikhailovii</name>
    <dbReference type="NCBI Taxonomy" id="425498"/>
    <lineage>
        <taxon>Bacteria</taxon>
        <taxon>Pseudomonadati</taxon>
        <taxon>Bacteroidota</taxon>
        <taxon>Flavobacteriia</taxon>
        <taxon>Flavobacteriales</taxon>
        <taxon>Flavobacteriaceae</taxon>
        <taxon>Algibacter</taxon>
    </lineage>
</organism>
<dbReference type="GO" id="GO:0008878">
    <property type="term" value="F:glucose-1-phosphate adenylyltransferase activity"/>
    <property type="evidence" value="ECO:0007669"/>
    <property type="project" value="UniProtKB-UniRule"/>
</dbReference>
<evidence type="ECO:0000256" key="5">
    <source>
        <dbReference type="ARBA" id="ARBA00022741"/>
    </source>
</evidence>
<evidence type="ECO:0000313" key="11">
    <source>
        <dbReference type="Proteomes" id="UP000636004"/>
    </source>
</evidence>
<dbReference type="Gene3D" id="3.90.550.10">
    <property type="entry name" value="Spore Coat Polysaccharide Biosynthesis Protein SpsA, Chain A"/>
    <property type="match status" value="1"/>
</dbReference>
<keyword evidence="3" id="KW-0808">Transferase</keyword>
<dbReference type="EC" id="2.7.7.27" evidence="8"/>
<feature type="domain" description="Nucleotidyl transferase" evidence="9">
    <location>
        <begin position="8"/>
        <end position="268"/>
    </location>
</feature>
<dbReference type="InterPro" id="IPR005835">
    <property type="entry name" value="NTP_transferase_dom"/>
</dbReference>
<keyword evidence="6" id="KW-0067">ATP-binding</keyword>
<keyword evidence="2" id="KW-0321">Glycogen metabolism</keyword>
<keyword evidence="7" id="KW-0119">Carbohydrate metabolism</keyword>
<reference evidence="10" key="2">
    <citation type="submission" date="2020-09" db="EMBL/GenBank/DDBJ databases">
        <authorList>
            <person name="Sun Q."/>
            <person name="Kim S."/>
        </authorList>
    </citation>
    <scope>NUCLEOTIDE SEQUENCE</scope>
    <source>
        <strain evidence="10">KCTC 12710</strain>
    </source>
</reference>
<dbReference type="InterPro" id="IPR011004">
    <property type="entry name" value="Trimer_LpxA-like_sf"/>
</dbReference>
<name>A0A918QZN1_9FLAO</name>
<evidence type="ECO:0000256" key="8">
    <source>
        <dbReference type="NCBIfam" id="TIGR02091"/>
    </source>
</evidence>
<dbReference type="Proteomes" id="UP000636004">
    <property type="component" value="Unassembled WGS sequence"/>
</dbReference>
<dbReference type="PANTHER" id="PTHR43523:SF12">
    <property type="entry name" value="GLUCOSE-1-PHOSPHATE ADENYLYLTRANSFERASE LARGE SUBUNIT 1, CHLOROPLASTIC-RELATED"/>
    <property type="match status" value="1"/>
</dbReference>
<keyword evidence="11" id="KW-1185">Reference proteome</keyword>
<evidence type="ECO:0000259" key="9">
    <source>
        <dbReference type="Pfam" id="PF00483"/>
    </source>
</evidence>
<dbReference type="GO" id="GO:0005978">
    <property type="term" value="P:glycogen biosynthetic process"/>
    <property type="evidence" value="ECO:0007669"/>
    <property type="project" value="UniProtKB-UniRule"/>
</dbReference>